<protein>
    <submittedName>
        <fullName evidence="1">Uncharacterized protein</fullName>
    </submittedName>
</protein>
<gene>
    <name evidence="1" type="primary">125</name>
    <name evidence="1" type="ORF">SEA_CIRCINUS_125</name>
</gene>
<organism evidence="1 2">
    <name type="scientific">Streptomyces phage Circinus</name>
    <dbReference type="NCBI Taxonomy" id="2562189"/>
    <lineage>
        <taxon>Viruses</taxon>
        <taxon>Duplodnaviria</taxon>
        <taxon>Heunggongvirae</taxon>
        <taxon>Uroviricota</taxon>
        <taxon>Caudoviricetes</taxon>
        <taxon>Stanwilliamsviridae</taxon>
        <taxon>Loccivirinae</taxon>
        <taxon>Wilnyevirus</taxon>
        <taxon>Wilnyevirus billnye</taxon>
    </lineage>
</organism>
<sequence>MKFVKVDEDVVSVELSLDTVGRIARALSLVESEYDGTDLLDERDKSLSKVFTTASQRFAESEEEPLAEWERMLLEGPASE</sequence>
<dbReference type="EMBL" id="MK620896">
    <property type="protein sequence ID" value="QBZ72384.1"/>
    <property type="molecule type" value="Genomic_DNA"/>
</dbReference>
<proteinExistence type="predicted"/>
<evidence type="ECO:0000313" key="1">
    <source>
        <dbReference type="EMBL" id="QBZ72384.1"/>
    </source>
</evidence>
<evidence type="ECO:0000313" key="2">
    <source>
        <dbReference type="Proteomes" id="UP000297201"/>
    </source>
</evidence>
<reference evidence="1 2" key="1">
    <citation type="submission" date="2019-03" db="EMBL/GenBank/DDBJ databases">
        <authorList>
            <person name="Kwan A."/>
            <person name="Miller C."/>
            <person name="Herrmann A."/>
            <person name="Tang B.L."/>
            <person name="Shaffer C.D."/>
            <person name="Weston-Hafer K.A."/>
            <person name="Russell D.A."/>
            <person name="Pope W.H."/>
            <person name="Jacobs-Sera D."/>
            <person name="Hendrix R.W."/>
            <person name="Hatfull G.F."/>
        </authorList>
    </citation>
    <scope>NUCLEOTIDE SEQUENCE [LARGE SCALE GENOMIC DNA]</scope>
</reference>
<name>A0A4D6E1L1_9CAUD</name>
<accession>A0A4D6E1L1</accession>
<dbReference type="Proteomes" id="UP000297201">
    <property type="component" value="Segment"/>
</dbReference>